<evidence type="ECO:0000313" key="2">
    <source>
        <dbReference type="Proteomes" id="UP000218934"/>
    </source>
</evidence>
<name>A0A2A4FZC5_9SPHN</name>
<dbReference type="KEGG" id="rdi:CMV14_02230"/>
<sequence>MDLNQLYYRHQLSLMSAGSASSDETRRAFIDQADRYASRINHASVGRPAKSPRRYLLRSARSILGLASRFAA</sequence>
<comment type="caution">
    <text evidence="1">The sequence shown here is derived from an EMBL/GenBank/DDBJ whole genome shotgun (WGS) entry which is preliminary data.</text>
</comment>
<proteinExistence type="predicted"/>
<reference evidence="1 2" key="1">
    <citation type="submission" date="2017-09" db="EMBL/GenBank/DDBJ databases">
        <title>The Catabolism of 3,6-Dichlorosalicylic acid is Initiated by the Cytochrome P450 Monooxygenase DsmABC in Rhizorhabdus dicambivorans Ndbn-20.</title>
        <authorList>
            <person name="Na L."/>
        </authorList>
    </citation>
    <scope>NUCLEOTIDE SEQUENCE [LARGE SCALE GENOMIC DNA]</scope>
    <source>
        <strain evidence="1 2">Ndbn-20m</strain>
    </source>
</reference>
<dbReference type="EMBL" id="NWUF01000003">
    <property type="protein sequence ID" value="PCE43576.1"/>
    <property type="molecule type" value="Genomic_DNA"/>
</dbReference>
<dbReference type="OrthoDB" id="7406309at2"/>
<protein>
    <submittedName>
        <fullName evidence="1">Uncharacterized protein</fullName>
    </submittedName>
</protein>
<dbReference type="Proteomes" id="UP000218934">
    <property type="component" value="Unassembled WGS sequence"/>
</dbReference>
<dbReference type="AlphaFoldDB" id="A0A2A4FZC5"/>
<organism evidence="1 2">
    <name type="scientific">Rhizorhabdus dicambivorans</name>
    <dbReference type="NCBI Taxonomy" id="1850238"/>
    <lineage>
        <taxon>Bacteria</taxon>
        <taxon>Pseudomonadati</taxon>
        <taxon>Pseudomonadota</taxon>
        <taxon>Alphaproteobacteria</taxon>
        <taxon>Sphingomonadales</taxon>
        <taxon>Sphingomonadaceae</taxon>
        <taxon>Rhizorhabdus</taxon>
    </lineage>
</organism>
<gene>
    <name evidence="1" type="ORF">COO09_04550</name>
</gene>
<dbReference type="RefSeq" id="WP_066960257.1">
    <property type="nucleotide sequence ID" value="NZ_CP023449.1"/>
</dbReference>
<evidence type="ECO:0000313" key="1">
    <source>
        <dbReference type="EMBL" id="PCE43576.1"/>
    </source>
</evidence>
<keyword evidence="2" id="KW-1185">Reference proteome</keyword>
<accession>A0A2A4FZC5</accession>